<comment type="caution">
    <text evidence="2">The sequence shown here is derived from an EMBL/GenBank/DDBJ whole genome shotgun (WGS) entry which is preliminary data.</text>
</comment>
<evidence type="ECO:0000313" key="2">
    <source>
        <dbReference type="EMBL" id="GFR02175.1"/>
    </source>
</evidence>
<gene>
    <name evidence="2" type="ORF">TNCT_444611</name>
</gene>
<accession>A0A8X6ICG0</accession>
<protein>
    <submittedName>
        <fullName evidence="2">Uncharacterized protein</fullName>
    </submittedName>
</protein>
<proteinExistence type="predicted"/>
<feature type="chain" id="PRO_5036454749" evidence="1">
    <location>
        <begin position="22"/>
        <end position="74"/>
    </location>
</feature>
<dbReference type="EMBL" id="BMAO01035227">
    <property type="protein sequence ID" value="GFR02175.1"/>
    <property type="molecule type" value="Genomic_DNA"/>
</dbReference>
<keyword evidence="1" id="KW-0732">Signal</keyword>
<dbReference type="Proteomes" id="UP000887116">
    <property type="component" value="Unassembled WGS sequence"/>
</dbReference>
<sequence>MTVAIILELGLNLITVPLTTQEDQAHLKWLINSGLVGNKSISTAECNTKRYLGNTVWDVIAYDNQSQLLRFGDW</sequence>
<reference evidence="2" key="1">
    <citation type="submission" date="2020-07" db="EMBL/GenBank/DDBJ databases">
        <title>Multicomponent nature underlies the extraordinary mechanical properties of spider dragline silk.</title>
        <authorList>
            <person name="Kono N."/>
            <person name="Nakamura H."/>
            <person name="Mori M."/>
            <person name="Yoshida Y."/>
            <person name="Ohtoshi R."/>
            <person name="Malay A.D."/>
            <person name="Moran D.A.P."/>
            <person name="Tomita M."/>
            <person name="Numata K."/>
            <person name="Arakawa K."/>
        </authorList>
    </citation>
    <scope>NUCLEOTIDE SEQUENCE</scope>
</reference>
<name>A0A8X6ICG0_TRICU</name>
<organism evidence="2 3">
    <name type="scientific">Trichonephila clavata</name>
    <name type="common">Joro spider</name>
    <name type="synonym">Nephila clavata</name>
    <dbReference type="NCBI Taxonomy" id="2740835"/>
    <lineage>
        <taxon>Eukaryota</taxon>
        <taxon>Metazoa</taxon>
        <taxon>Ecdysozoa</taxon>
        <taxon>Arthropoda</taxon>
        <taxon>Chelicerata</taxon>
        <taxon>Arachnida</taxon>
        <taxon>Araneae</taxon>
        <taxon>Araneomorphae</taxon>
        <taxon>Entelegynae</taxon>
        <taxon>Araneoidea</taxon>
        <taxon>Nephilidae</taxon>
        <taxon>Trichonephila</taxon>
    </lineage>
</organism>
<evidence type="ECO:0000313" key="3">
    <source>
        <dbReference type="Proteomes" id="UP000887116"/>
    </source>
</evidence>
<dbReference type="AlphaFoldDB" id="A0A8X6ICG0"/>
<keyword evidence="3" id="KW-1185">Reference proteome</keyword>
<evidence type="ECO:0000256" key="1">
    <source>
        <dbReference type="SAM" id="SignalP"/>
    </source>
</evidence>
<feature type="signal peptide" evidence="1">
    <location>
        <begin position="1"/>
        <end position="21"/>
    </location>
</feature>